<dbReference type="PROSITE" id="PS00213">
    <property type="entry name" value="LIPOCALIN"/>
    <property type="match status" value="1"/>
</dbReference>
<dbReference type="InterPro" id="IPR000566">
    <property type="entry name" value="Lipocln_cytosolic_FA-bd_dom"/>
</dbReference>
<keyword evidence="3" id="KW-1133">Transmembrane helix</keyword>
<dbReference type="SUPFAM" id="SSF50814">
    <property type="entry name" value="Lipocalins"/>
    <property type="match status" value="1"/>
</dbReference>
<evidence type="ECO:0000259" key="4">
    <source>
        <dbReference type="Pfam" id="PF08212"/>
    </source>
</evidence>
<dbReference type="AlphaFoldDB" id="A0A410FV65"/>
<proteinExistence type="inferred from homology"/>
<dbReference type="PRINTS" id="PR01171">
    <property type="entry name" value="BCTLIPOCALIN"/>
</dbReference>
<evidence type="ECO:0000313" key="6">
    <source>
        <dbReference type="Proteomes" id="UP000287233"/>
    </source>
</evidence>
<dbReference type="Proteomes" id="UP000287233">
    <property type="component" value="Chromosome"/>
</dbReference>
<dbReference type="PANTHER" id="PTHR10612:SF34">
    <property type="entry name" value="APOLIPOPROTEIN D"/>
    <property type="match status" value="1"/>
</dbReference>
<comment type="similarity">
    <text evidence="1 2">Belongs to the calycin superfamily. Lipocalin family.</text>
</comment>
<organism evidence="5 6">
    <name type="scientific">Bipolaricaulis sibiricus</name>
    <dbReference type="NCBI Taxonomy" id="2501609"/>
    <lineage>
        <taxon>Bacteria</taxon>
        <taxon>Candidatus Bipolaricaulota</taxon>
        <taxon>Candidatus Bipolaricaulia</taxon>
        <taxon>Candidatus Bipolaricaulales</taxon>
        <taxon>Candidatus Bipolaricaulaceae</taxon>
        <taxon>Candidatus Bipolaricaulis</taxon>
    </lineage>
</organism>
<keyword evidence="3" id="KW-0812">Transmembrane</keyword>
<feature type="transmembrane region" description="Helical" evidence="3">
    <location>
        <begin position="31"/>
        <end position="50"/>
    </location>
</feature>
<dbReference type="CDD" id="cd19438">
    <property type="entry name" value="lipocalin_Blc-like"/>
    <property type="match status" value="1"/>
</dbReference>
<feature type="domain" description="Lipocalin/cytosolic fatty-acid binding" evidence="4">
    <location>
        <begin position="61"/>
        <end position="205"/>
    </location>
</feature>
<dbReference type="PANTHER" id="PTHR10612">
    <property type="entry name" value="APOLIPOPROTEIN D"/>
    <property type="match status" value="1"/>
</dbReference>
<dbReference type="EMBL" id="CP034928">
    <property type="protein sequence ID" value="QAA76848.1"/>
    <property type="molecule type" value="Genomic_DNA"/>
</dbReference>
<dbReference type="InterPro" id="IPR022272">
    <property type="entry name" value="Lipocalin_CS"/>
</dbReference>
<dbReference type="GO" id="GO:0006950">
    <property type="term" value="P:response to stress"/>
    <property type="evidence" value="ECO:0007669"/>
    <property type="project" value="UniProtKB-ARBA"/>
</dbReference>
<dbReference type="InterPro" id="IPR022271">
    <property type="entry name" value="Lipocalin_ApoD"/>
</dbReference>
<dbReference type="Pfam" id="PF08212">
    <property type="entry name" value="Lipocalin_2"/>
    <property type="match status" value="1"/>
</dbReference>
<evidence type="ECO:0000256" key="3">
    <source>
        <dbReference type="SAM" id="Phobius"/>
    </source>
</evidence>
<reference evidence="6" key="1">
    <citation type="submission" date="2018-12" db="EMBL/GenBank/DDBJ databases">
        <title>Complete genome sequence of an uncultured bacterium of the candidate phylum Bipolaricaulota.</title>
        <authorList>
            <person name="Kadnikov V.V."/>
            <person name="Mardanov A.V."/>
            <person name="Beletsky A.V."/>
            <person name="Frank Y.A."/>
            <person name="Karnachuk O.V."/>
            <person name="Ravin N.V."/>
        </authorList>
    </citation>
    <scope>NUCLEOTIDE SEQUENCE [LARGE SCALE GENOMIC DNA]</scope>
</reference>
<keyword evidence="3" id="KW-0472">Membrane</keyword>
<dbReference type="InterPro" id="IPR047202">
    <property type="entry name" value="Lipocalin_Blc-like_dom"/>
</dbReference>
<dbReference type="InterPro" id="IPR012674">
    <property type="entry name" value="Calycin"/>
</dbReference>
<dbReference type="Gene3D" id="2.40.128.20">
    <property type="match status" value="1"/>
</dbReference>
<evidence type="ECO:0000256" key="1">
    <source>
        <dbReference type="ARBA" id="ARBA00006889"/>
    </source>
</evidence>
<dbReference type="PIRSF" id="PIRSF036893">
    <property type="entry name" value="Lipocalin_ApoD"/>
    <property type="match status" value="1"/>
</dbReference>
<accession>A0A410FV65</accession>
<protein>
    <recommendedName>
        <fullName evidence="4">Lipocalin/cytosolic fatty-acid binding domain-containing protein</fullName>
    </recommendedName>
</protein>
<dbReference type="InterPro" id="IPR002446">
    <property type="entry name" value="Lipocalin_bac"/>
</dbReference>
<evidence type="ECO:0000313" key="5">
    <source>
        <dbReference type="EMBL" id="QAA76848.1"/>
    </source>
</evidence>
<name>A0A410FV65_BIPS1</name>
<evidence type="ECO:0000256" key="2">
    <source>
        <dbReference type="PIRNR" id="PIRNR036893"/>
    </source>
</evidence>
<dbReference type="KEGG" id="bih:BIP78_1082"/>
<gene>
    <name evidence="5" type="ORF">BIP78_1082</name>
</gene>
<sequence>MPVQVCSARPATSAVNGRWIGYDRAMGHGTLVFWIVAALAVGLVVTGIVGEKPPLRVVDELDLTRYLGTWYAVASIPTPFERSCAQGTTATYTLLPNGQIEVVNVCFSADGRRIEARGRAWVPDPKAPAKLKVSFLNLWGLRFFPADYWVIDLAPDYAYAVVGHPSRNYGWILSRTPGLPPEVLAGIWERLVAQGYDGSRFRTIDQTIHGQR</sequence>